<feature type="region of interest" description="Disordered" evidence="1">
    <location>
        <begin position="1"/>
        <end position="22"/>
    </location>
</feature>
<organism evidence="3 4">
    <name type="scientific">Methanosarcina mazei LYC</name>
    <dbReference type="NCBI Taxonomy" id="1434114"/>
    <lineage>
        <taxon>Archaea</taxon>
        <taxon>Methanobacteriati</taxon>
        <taxon>Methanobacteriota</taxon>
        <taxon>Stenosarchaea group</taxon>
        <taxon>Methanomicrobia</taxon>
        <taxon>Methanosarcinales</taxon>
        <taxon>Methanosarcinaceae</taxon>
        <taxon>Methanosarcina</taxon>
    </lineage>
</organism>
<evidence type="ECO:0000259" key="2">
    <source>
        <dbReference type="Pfam" id="PF01965"/>
    </source>
</evidence>
<gene>
    <name evidence="3" type="ORF">MSMAL_1843</name>
</gene>
<name>A0A0E3LW96_METMZ</name>
<dbReference type="AlphaFoldDB" id="A0A0E3LW96"/>
<dbReference type="SUPFAM" id="SSF52317">
    <property type="entry name" value="Class I glutamine amidotransferase-like"/>
    <property type="match status" value="1"/>
</dbReference>
<dbReference type="PATRIC" id="fig|1434114.4.peg.2341"/>
<dbReference type="PANTHER" id="PTHR48094">
    <property type="entry name" value="PROTEIN/NUCLEIC ACID DEGLYCASE DJ-1-RELATED"/>
    <property type="match status" value="1"/>
</dbReference>
<dbReference type="PANTHER" id="PTHR48094:SF12">
    <property type="entry name" value="PARKINSON DISEASE PROTEIN 7 HOMOLOG"/>
    <property type="match status" value="1"/>
</dbReference>
<dbReference type="Pfam" id="PF01965">
    <property type="entry name" value="DJ-1_PfpI"/>
    <property type="match status" value="1"/>
</dbReference>
<sequence length="199" mass="21488">MIFNKDSGDLTSNSQEGDQMTGPEYEGKKILLVIAQEQFRDEECFVPKQVFESAGAKVTVAAESENTAKGALGGTIKPDIRISEARIDDYDAIVISGGGGSRKYLWDNHYLRGLVKEADSRKKVISAICISPVVLARAGVLKGKESTVFNSPDTVTELEKYGAVYQDRDVVVSGRVVTGRDPKSAEAFGKAVLKALKKA</sequence>
<feature type="domain" description="DJ-1/PfpI" evidence="2">
    <location>
        <begin position="28"/>
        <end position="194"/>
    </location>
</feature>
<evidence type="ECO:0000313" key="4">
    <source>
        <dbReference type="Proteomes" id="UP000033063"/>
    </source>
</evidence>
<dbReference type="EMBL" id="CP009513">
    <property type="protein sequence ID" value="AKB68386.1"/>
    <property type="molecule type" value="Genomic_DNA"/>
</dbReference>
<dbReference type="GO" id="GO:0005737">
    <property type="term" value="C:cytoplasm"/>
    <property type="evidence" value="ECO:0007669"/>
    <property type="project" value="TreeGrafter"/>
</dbReference>
<dbReference type="Proteomes" id="UP000033063">
    <property type="component" value="Chromosome"/>
</dbReference>
<dbReference type="InterPro" id="IPR002818">
    <property type="entry name" value="DJ-1/PfpI"/>
</dbReference>
<reference evidence="3 4" key="1">
    <citation type="submission" date="2014-07" db="EMBL/GenBank/DDBJ databases">
        <title>Methanogenic archaea and the global carbon cycle.</title>
        <authorList>
            <person name="Henriksen J.R."/>
            <person name="Luke J."/>
            <person name="Reinhart S."/>
            <person name="Benedict M.N."/>
            <person name="Youngblut N.D."/>
            <person name="Metcalf M.E."/>
            <person name="Whitaker R.J."/>
            <person name="Metcalf W.W."/>
        </authorList>
    </citation>
    <scope>NUCLEOTIDE SEQUENCE [LARGE SCALE GENOMIC DNA]</scope>
    <source>
        <strain evidence="3 4">LYC</strain>
    </source>
</reference>
<dbReference type="InterPro" id="IPR029062">
    <property type="entry name" value="Class_I_gatase-like"/>
</dbReference>
<evidence type="ECO:0000256" key="1">
    <source>
        <dbReference type="SAM" id="MobiDB-lite"/>
    </source>
</evidence>
<evidence type="ECO:0000313" key="3">
    <source>
        <dbReference type="EMBL" id="AKB68386.1"/>
    </source>
</evidence>
<feature type="compositionally biased region" description="Polar residues" evidence="1">
    <location>
        <begin position="9"/>
        <end position="18"/>
    </location>
</feature>
<dbReference type="CDD" id="cd03135">
    <property type="entry name" value="GATase1_DJ-1"/>
    <property type="match status" value="1"/>
</dbReference>
<accession>A0A0E3LW96</accession>
<dbReference type="InterPro" id="IPR050325">
    <property type="entry name" value="Prot/Nucl_acid_deglycase"/>
</dbReference>
<dbReference type="Gene3D" id="3.40.50.880">
    <property type="match status" value="1"/>
</dbReference>
<dbReference type="HOGENOM" id="CLU_000445_44_4_2"/>
<proteinExistence type="predicted"/>
<protein>
    <submittedName>
        <fullName evidence="3">ThiJ/PfpI family protein</fullName>
    </submittedName>
</protein>